<name>A0A4Y4F7A6_9GAMM</name>
<reference evidence="6 7" key="1">
    <citation type="submission" date="2019-06" db="EMBL/GenBank/DDBJ databases">
        <title>Whole genome shotgun sequence of Halomonas halmophila NBRC 15537.</title>
        <authorList>
            <person name="Hosoyama A."/>
            <person name="Uohara A."/>
            <person name="Ohji S."/>
            <person name="Ichikawa N."/>
        </authorList>
    </citation>
    <scope>NUCLEOTIDE SEQUENCE [LARGE SCALE GENOMIC DNA]</scope>
    <source>
        <strain evidence="6 7">NBRC 15537</strain>
    </source>
</reference>
<gene>
    <name evidence="6" type="ORF">HHA01_26910</name>
</gene>
<dbReference type="SUPFAM" id="SSF111369">
    <property type="entry name" value="HlyD-like secretion proteins"/>
    <property type="match status" value="1"/>
</dbReference>
<dbReference type="Gene3D" id="2.40.50.100">
    <property type="match status" value="1"/>
</dbReference>
<comment type="caution">
    <text evidence="6">The sequence shown here is derived from an EMBL/GenBank/DDBJ whole genome shotgun (WGS) entry which is preliminary data.</text>
</comment>
<evidence type="ECO:0000256" key="1">
    <source>
        <dbReference type="ARBA" id="ARBA00009477"/>
    </source>
</evidence>
<evidence type="ECO:0000256" key="2">
    <source>
        <dbReference type="SAM" id="Coils"/>
    </source>
</evidence>
<evidence type="ECO:0000313" key="7">
    <source>
        <dbReference type="Proteomes" id="UP000319812"/>
    </source>
</evidence>
<feature type="region of interest" description="Disordered" evidence="3">
    <location>
        <begin position="101"/>
        <end position="122"/>
    </location>
</feature>
<comment type="similarity">
    <text evidence="1">Belongs to the membrane fusion protein (MFP) (TC 8.A.1) family.</text>
</comment>
<dbReference type="InterPro" id="IPR058624">
    <property type="entry name" value="MdtA-like_HH"/>
</dbReference>
<proteinExistence type="inferred from homology"/>
<dbReference type="Gene3D" id="1.10.287.470">
    <property type="entry name" value="Helix hairpin bin"/>
    <property type="match status" value="1"/>
</dbReference>
<dbReference type="Pfam" id="PF25876">
    <property type="entry name" value="HH_MFP_RND"/>
    <property type="match status" value="1"/>
</dbReference>
<dbReference type="InterPro" id="IPR006143">
    <property type="entry name" value="RND_pump_MFP"/>
</dbReference>
<organism evidence="6 7">
    <name type="scientific">Halomonas halmophila</name>
    <dbReference type="NCBI Taxonomy" id="252"/>
    <lineage>
        <taxon>Bacteria</taxon>
        <taxon>Pseudomonadati</taxon>
        <taxon>Pseudomonadota</taxon>
        <taxon>Gammaproteobacteria</taxon>
        <taxon>Oceanospirillales</taxon>
        <taxon>Halomonadaceae</taxon>
        <taxon>Halomonas</taxon>
    </lineage>
</organism>
<feature type="domain" description="CusB-like beta-barrel" evidence="5">
    <location>
        <begin position="203"/>
        <end position="274"/>
    </location>
</feature>
<dbReference type="GO" id="GO:0015562">
    <property type="term" value="F:efflux transmembrane transporter activity"/>
    <property type="evidence" value="ECO:0007669"/>
    <property type="project" value="TreeGrafter"/>
</dbReference>
<dbReference type="Pfam" id="PF25954">
    <property type="entry name" value="Beta-barrel_RND_2"/>
    <property type="match status" value="1"/>
</dbReference>
<keyword evidence="2" id="KW-0175">Coiled coil</keyword>
<dbReference type="PANTHER" id="PTHR30469">
    <property type="entry name" value="MULTIDRUG RESISTANCE PROTEIN MDTA"/>
    <property type="match status" value="1"/>
</dbReference>
<sequence length="362" mass="38862">MLFGPLALALTLTACSPEDTTDTAVPRVVDSYRIPDSNGDSAIHLAGRVEAVEHTTLSFGVSGKLEQLELDVGDTFQAGDVLARLDDARYRLVARQRRAEAKEAEASLTESRQDFRRQSRLAERNYASDTRLDSARAALDTAESRHESALAALQIAERDLEQTTLEAPFEGTVSARRAEPAERVSANQAIVDVISDRDGFEVTTSVPETLIGHLEAGSTQRVSLPALGGTTLPARLTHLGTQPRSSNDYPVILALDDPPPSVRAGMTAEVRLTPTTEAADTDSLSIPLTALIHDGDHSAHVLRIADDGKLVRVAVEVVELNGEQARVRGDLAPGQRIVARGAEFVEPGQVVSLLGQGPERYN</sequence>
<dbReference type="Gene3D" id="2.40.30.170">
    <property type="match status" value="1"/>
</dbReference>
<evidence type="ECO:0000259" key="4">
    <source>
        <dbReference type="Pfam" id="PF25876"/>
    </source>
</evidence>
<dbReference type="PANTHER" id="PTHR30469:SF20">
    <property type="entry name" value="EFFLUX RND TRANSPORTER PERIPLASMIC ADAPTOR SUBUNIT"/>
    <property type="match status" value="1"/>
</dbReference>
<dbReference type="InterPro" id="IPR058792">
    <property type="entry name" value="Beta-barrel_RND_2"/>
</dbReference>
<keyword evidence="7" id="KW-1185">Reference proteome</keyword>
<dbReference type="Gene3D" id="2.40.420.20">
    <property type="match status" value="1"/>
</dbReference>
<dbReference type="AlphaFoldDB" id="A0A4Y4F7A6"/>
<evidence type="ECO:0000259" key="5">
    <source>
        <dbReference type="Pfam" id="PF25954"/>
    </source>
</evidence>
<dbReference type="NCBIfam" id="TIGR01730">
    <property type="entry name" value="RND_mfp"/>
    <property type="match status" value="1"/>
</dbReference>
<dbReference type="GO" id="GO:1990281">
    <property type="term" value="C:efflux pump complex"/>
    <property type="evidence" value="ECO:0007669"/>
    <property type="project" value="TreeGrafter"/>
</dbReference>
<accession>A0A4Y4F7A6</accession>
<feature type="coiled-coil region" evidence="2">
    <location>
        <begin position="132"/>
        <end position="166"/>
    </location>
</feature>
<evidence type="ECO:0000256" key="3">
    <source>
        <dbReference type="SAM" id="MobiDB-lite"/>
    </source>
</evidence>
<feature type="domain" description="Multidrug resistance protein MdtA-like alpha-helical hairpin" evidence="4">
    <location>
        <begin position="96"/>
        <end position="163"/>
    </location>
</feature>
<dbReference type="Proteomes" id="UP000319812">
    <property type="component" value="Unassembled WGS sequence"/>
</dbReference>
<protein>
    <submittedName>
        <fullName evidence="6">Multidrug transporter</fullName>
    </submittedName>
</protein>
<evidence type="ECO:0000313" key="6">
    <source>
        <dbReference type="EMBL" id="GED23714.1"/>
    </source>
</evidence>
<dbReference type="EMBL" id="BJOC01000046">
    <property type="protein sequence ID" value="GED23714.1"/>
    <property type="molecule type" value="Genomic_DNA"/>
</dbReference>